<evidence type="ECO:0000256" key="10">
    <source>
        <dbReference type="ARBA" id="ARBA00023180"/>
    </source>
</evidence>
<evidence type="ECO:0000256" key="8">
    <source>
        <dbReference type="ARBA" id="ARBA00022840"/>
    </source>
</evidence>
<dbReference type="FunFam" id="1.10.510.10:FF:000060">
    <property type="entry name" value="G-type lectin S-receptor-like serine/threonine-protein kinase"/>
    <property type="match status" value="1"/>
</dbReference>
<dbReference type="Gene3D" id="3.30.200.20">
    <property type="entry name" value="Phosphorylase Kinase, domain 1"/>
    <property type="match status" value="1"/>
</dbReference>
<dbReference type="Pfam" id="PF01453">
    <property type="entry name" value="B_lectin"/>
    <property type="match status" value="1"/>
</dbReference>
<comment type="caution">
    <text evidence="17">The sequence shown here is derived from an EMBL/GenBank/DDBJ whole genome shotgun (WGS) entry which is preliminary data.</text>
</comment>
<dbReference type="GO" id="GO:0005524">
    <property type="term" value="F:ATP binding"/>
    <property type="evidence" value="ECO:0007669"/>
    <property type="project" value="UniProtKB-KW"/>
</dbReference>
<keyword evidence="14" id="KW-0812">Transmembrane</keyword>
<dbReference type="InterPro" id="IPR001480">
    <property type="entry name" value="Bulb-type_lectin_dom"/>
</dbReference>
<dbReference type="InterPro" id="IPR008271">
    <property type="entry name" value="Ser/Thr_kinase_AS"/>
</dbReference>
<dbReference type="PROSITE" id="PS50011">
    <property type="entry name" value="PROTEIN_KINASE_DOM"/>
    <property type="match status" value="1"/>
</dbReference>
<dbReference type="PIRSF" id="PIRSF000641">
    <property type="entry name" value="SRK"/>
    <property type="match status" value="1"/>
</dbReference>
<keyword evidence="6 13" id="KW-0547">Nucleotide-binding</keyword>
<comment type="subcellular location">
    <subcellularLocation>
        <location evidence="1">Cell membrane</location>
        <topology evidence="1">Single-pass type I membrane protein</topology>
    </subcellularLocation>
</comment>
<comment type="catalytic activity">
    <reaction evidence="11 13">
        <text>L-threonyl-[protein] + ATP = O-phospho-L-threonyl-[protein] + ADP + H(+)</text>
        <dbReference type="Rhea" id="RHEA:46608"/>
        <dbReference type="Rhea" id="RHEA-COMP:11060"/>
        <dbReference type="Rhea" id="RHEA-COMP:11605"/>
        <dbReference type="ChEBI" id="CHEBI:15378"/>
        <dbReference type="ChEBI" id="CHEBI:30013"/>
        <dbReference type="ChEBI" id="CHEBI:30616"/>
        <dbReference type="ChEBI" id="CHEBI:61977"/>
        <dbReference type="ChEBI" id="CHEBI:456216"/>
        <dbReference type="EC" id="2.7.11.1"/>
    </reaction>
</comment>
<evidence type="ECO:0000256" key="11">
    <source>
        <dbReference type="ARBA" id="ARBA00047899"/>
    </source>
</evidence>
<dbReference type="Gene3D" id="2.90.10.10">
    <property type="entry name" value="Bulb-type lectin domain"/>
    <property type="match status" value="1"/>
</dbReference>
<dbReference type="PROSITE" id="PS00108">
    <property type="entry name" value="PROTEIN_KINASE_ST"/>
    <property type="match status" value="1"/>
</dbReference>
<dbReference type="OMA" id="HINGHIW"/>
<protein>
    <recommendedName>
        <fullName evidence="13">Receptor-like serine/threonine-protein kinase</fullName>
        <ecNumber evidence="13">2.7.11.1</ecNumber>
    </recommendedName>
</protein>
<accession>A0A2P6Q8G5</accession>
<evidence type="ECO:0000259" key="16">
    <source>
        <dbReference type="PROSITE" id="PS50927"/>
    </source>
</evidence>
<evidence type="ECO:0000256" key="14">
    <source>
        <dbReference type="SAM" id="Phobius"/>
    </source>
</evidence>
<keyword evidence="18" id="KW-1185">Reference proteome</keyword>
<dbReference type="SMR" id="A0A2P6Q8G5"/>
<dbReference type="GO" id="GO:0004674">
    <property type="term" value="F:protein serine/threonine kinase activity"/>
    <property type="evidence" value="ECO:0007669"/>
    <property type="project" value="UniProtKB-KW"/>
</dbReference>
<comment type="catalytic activity">
    <reaction evidence="12 13">
        <text>L-seryl-[protein] + ATP = O-phospho-L-seryl-[protein] + ADP + H(+)</text>
        <dbReference type="Rhea" id="RHEA:17989"/>
        <dbReference type="Rhea" id="RHEA-COMP:9863"/>
        <dbReference type="Rhea" id="RHEA-COMP:11604"/>
        <dbReference type="ChEBI" id="CHEBI:15378"/>
        <dbReference type="ChEBI" id="CHEBI:29999"/>
        <dbReference type="ChEBI" id="CHEBI:30616"/>
        <dbReference type="ChEBI" id="CHEBI:83421"/>
        <dbReference type="ChEBI" id="CHEBI:456216"/>
        <dbReference type="EC" id="2.7.11.1"/>
    </reaction>
</comment>
<dbReference type="EMBL" id="PDCK01000043">
    <property type="protein sequence ID" value="PRQ30473.1"/>
    <property type="molecule type" value="Genomic_DNA"/>
</dbReference>
<dbReference type="InterPro" id="IPR024171">
    <property type="entry name" value="SRK-like_kinase"/>
</dbReference>
<dbReference type="EC" id="2.7.11.1" evidence="13"/>
<dbReference type="PROSITE" id="PS50927">
    <property type="entry name" value="BULB_LECTIN"/>
    <property type="match status" value="1"/>
</dbReference>
<keyword evidence="14" id="KW-1133">Transmembrane helix</keyword>
<feature type="domain" description="Bulb-type lectin" evidence="16">
    <location>
        <begin position="33"/>
        <end position="165"/>
    </location>
</feature>
<evidence type="ECO:0000256" key="9">
    <source>
        <dbReference type="ARBA" id="ARBA00023157"/>
    </source>
</evidence>
<keyword evidence="10" id="KW-0325">Glycoprotein</keyword>
<evidence type="ECO:0000256" key="7">
    <source>
        <dbReference type="ARBA" id="ARBA00022777"/>
    </source>
</evidence>
<dbReference type="GO" id="GO:0106310">
    <property type="term" value="F:protein serine kinase activity"/>
    <property type="evidence" value="ECO:0007669"/>
    <property type="project" value="RHEA"/>
</dbReference>
<dbReference type="STRING" id="74649.A0A2P6Q8G5"/>
<feature type="domain" description="Protein kinase" evidence="15">
    <location>
        <begin position="436"/>
        <end position="716"/>
    </location>
</feature>
<dbReference type="InterPro" id="IPR001245">
    <property type="entry name" value="Ser-Thr/Tyr_kinase_cat_dom"/>
</dbReference>
<evidence type="ECO:0000256" key="2">
    <source>
        <dbReference type="ARBA" id="ARBA00022475"/>
    </source>
</evidence>
<keyword evidence="8 13" id="KW-0067">ATP-binding</keyword>
<reference evidence="17 18" key="1">
    <citation type="journal article" date="2018" name="Nat. Genet.">
        <title>The Rosa genome provides new insights in the design of modern roses.</title>
        <authorList>
            <person name="Bendahmane M."/>
        </authorList>
    </citation>
    <scope>NUCLEOTIDE SEQUENCE [LARGE SCALE GENOMIC DNA]</scope>
    <source>
        <strain evidence="18">cv. Old Blush</strain>
    </source>
</reference>
<dbReference type="SMART" id="SM00220">
    <property type="entry name" value="S_TKc"/>
    <property type="match status" value="1"/>
</dbReference>
<dbReference type="GO" id="GO:0005886">
    <property type="term" value="C:plasma membrane"/>
    <property type="evidence" value="ECO:0007669"/>
    <property type="project" value="UniProtKB-SubCell"/>
</dbReference>
<evidence type="ECO:0000313" key="17">
    <source>
        <dbReference type="EMBL" id="PRQ30473.1"/>
    </source>
</evidence>
<dbReference type="Proteomes" id="UP000238479">
    <property type="component" value="Chromosome 5"/>
</dbReference>
<name>A0A2P6Q8G5_ROSCH</name>
<keyword evidence="4 13" id="KW-0808">Transferase</keyword>
<dbReference type="InterPro" id="IPR003609">
    <property type="entry name" value="Pan_app"/>
</dbReference>
<dbReference type="Pfam" id="PF07714">
    <property type="entry name" value="PK_Tyr_Ser-Thr"/>
    <property type="match status" value="1"/>
</dbReference>
<keyword evidence="3 13" id="KW-0723">Serine/threonine-protein kinase</keyword>
<dbReference type="SMART" id="SM00108">
    <property type="entry name" value="B_lectin"/>
    <property type="match status" value="1"/>
</dbReference>
<evidence type="ECO:0000256" key="1">
    <source>
        <dbReference type="ARBA" id="ARBA00004251"/>
    </source>
</evidence>
<dbReference type="Gene3D" id="1.10.510.10">
    <property type="entry name" value="Transferase(Phosphotransferase) domain 1"/>
    <property type="match status" value="1"/>
</dbReference>
<dbReference type="PANTHER" id="PTHR27002:SF1087">
    <property type="entry name" value="PROTEIN KINASE DOMAIN-CONTAINING PROTEIN"/>
    <property type="match status" value="1"/>
</dbReference>
<evidence type="ECO:0000313" key="18">
    <source>
        <dbReference type="Proteomes" id="UP000238479"/>
    </source>
</evidence>
<evidence type="ECO:0000256" key="3">
    <source>
        <dbReference type="ARBA" id="ARBA00022527"/>
    </source>
</evidence>
<evidence type="ECO:0000256" key="6">
    <source>
        <dbReference type="ARBA" id="ARBA00022741"/>
    </source>
</evidence>
<keyword evidence="9" id="KW-1015">Disulfide bond</keyword>
<comment type="similarity">
    <text evidence="13">Belongs to the protein kinase superfamily. Ser/Thr protein kinase family.</text>
</comment>
<evidence type="ECO:0000256" key="5">
    <source>
        <dbReference type="ARBA" id="ARBA00022729"/>
    </source>
</evidence>
<sequence>MTDLGFIFPVLSTVLNLFFLIFAISWTCHEAFSDTLKPGDTLNSSSFLVSAKGKFTLGFHVINPNSESSYLAIWQNYLNTWQKRGKSHVWIANRDSPIVSPLGVLTLDVNKTLKIMHKGGDPVVLYPASETTSIYSTSSVVATLLDSGNFIMQELNSDGSVKHVLWQSFDYPTHTLLPGMKVGVNHINGHIWSISSWSSVYWPAPGPFTLVWDPNGRELKIKRRGVVYWTSGIFRDGQFEFMKPYDDMRMIRFEFSIVSNENEDYFTYTTASVNQSHKPEWVLNIFGQLLELEGNVIAPADQCYGFNTDKGCQSRDYPSCRHIGDTFVEKNGYLKSLTSNQTIKLDLNTSLTLSDCKEACREDCDCLGFLSLFDNQTGCKFWVGNWVFSSHDLFGYSNPRIFILSELSRNGKRQQKIEKELLDLVQSDKSFDVKGLPTDERVGHCDLGVYTYASVLGKSVTGRDIAVKRLSRCSGQGALEFKNELILISELQHTNLVQLLGFCTHGEERMLIYEYMPNRSLDYFLFDSTRVMLLDWNKRCSIIEGIAQGLLYLHKYSRVRVIHRDLKASNILLDENMIPRISDFGMARIFSHNEPQANTNRVVGTYGYMSPEYAMRGTFSTKSDIYSFGVMMLEIISGRKNNSFHSDDPVLNIVGYAWELWKDGRGLELMDPTLSDSCIEDQFLRCIHVGLLCVEENAVDRPTISDIISMLTNESISLPVPTKPAFCIERKIVRAGIDGDGSEIILVNDMSNSEFEAR</sequence>
<proteinExistence type="inferred from homology"/>
<keyword evidence="2" id="KW-1003">Cell membrane</keyword>
<gene>
    <name evidence="17" type="ORF">RchiOBHm_Chr5g0025041</name>
</gene>
<evidence type="ECO:0000259" key="15">
    <source>
        <dbReference type="PROSITE" id="PS50011"/>
    </source>
</evidence>
<dbReference type="Pfam" id="PF08276">
    <property type="entry name" value="PAN_2"/>
    <property type="match status" value="1"/>
</dbReference>
<keyword evidence="7 13" id="KW-0418">Kinase</keyword>
<evidence type="ECO:0000256" key="12">
    <source>
        <dbReference type="ARBA" id="ARBA00048679"/>
    </source>
</evidence>
<dbReference type="SUPFAM" id="SSF56112">
    <property type="entry name" value="Protein kinase-like (PK-like)"/>
    <property type="match status" value="1"/>
</dbReference>
<feature type="transmembrane region" description="Helical" evidence="14">
    <location>
        <begin position="6"/>
        <end position="28"/>
    </location>
</feature>
<dbReference type="InterPro" id="IPR000719">
    <property type="entry name" value="Prot_kinase_dom"/>
</dbReference>
<dbReference type="Gramene" id="PRQ30473">
    <property type="protein sequence ID" value="PRQ30473"/>
    <property type="gene ID" value="RchiOBHm_Chr5g0025041"/>
</dbReference>
<dbReference type="SUPFAM" id="SSF51110">
    <property type="entry name" value="alpha-D-mannose-specific plant lectins"/>
    <property type="match status" value="1"/>
</dbReference>
<dbReference type="PANTHER" id="PTHR27002">
    <property type="entry name" value="RECEPTOR-LIKE SERINE/THREONINE-PROTEIN KINASE SD1-8"/>
    <property type="match status" value="1"/>
</dbReference>
<dbReference type="InterPro" id="IPR036426">
    <property type="entry name" value="Bulb-type_lectin_dom_sf"/>
</dbReference>
<dbReference type="AlphaFoldDB" id="A0A2P6Q8G5"/>
<keyword evidence="14" id="KW-0472">Membrane</keyword>
<evidence type="ECO:0000256" key="4">
    <source>
        <dbReference type="ARBA" id="ARBA00022679"/>
    </source>
</evidence>
<keyword evidence="5" id="KW-0732">Signal</keyword>
<organism evidence="17 18">
    <name type="scientific">Rosa chinensis</name>
    <name type="common">China rose</name>
    <dbReference type="NCBI Taxonomy" id="74649"/>
    <lineage>
        <taxon>Eukaryota</taxon>
        <taxon>Viridiplantae</taxon>
        <taxon>Streptophyta</taxon>
        <taxon>Embryophyta</taxon>
        <taxon>Tracheophyta</taxon>
        <taxon>Spermatophyta</taxon>
        <taxon>Magnoliopsida</taxon>
        <taxon>eudicotyledons</taxon>
        <taxon>Gunneridae</taxon>
        <taxon>Pentapetalae</taxon>
        <taxon>rosids</taxon>
        <taxon>fabids</taxon>
        <taxon>Rosales</taxon>
        <taxon>Rosaceae</taxon>
        <taxon>Rosoideae</taxon>
        <taxon>Rosoideae incertae sedis</taxon>
        <taxon>Rosa</taxon>
    </lineage>
</organism>
<evidence type="ECO:0000256" key="13">
    <source>
        <dbReference type="PIRNR" id="PIRNR000641"/>
    </source>
</evidence>
<dbReference type="InterPro" id="IPR011009">
    <property type="entry name" value="Kinase-like_dom_sf"/>
</dbReference>